<name>A0A9W6IMY2_9PROT</name>
<keyword evidence="5 7" id="KW-1133">Transmembrane helix</keyword>
<evidence type="ECO:0000256" key="7">
    <source>
        <dbReference type="RuleBase" id="RU369079"/>
    </source>
</evidence>
<feature type="transmembrane region" description="Helical" evidence="7">
    <location>
        <begin position="136"/>
        <end position="163"/>
    </location>
</feature>
<dbReference type="EMBL" id="BSFE01000009">
    <property type="protein sequence ID" value="GLK53297.1"/>
    <property type="molecule type" value="Genomic_DNA"/>
</dbReference>
<dbReference type="AlphaFoldDB" id="A0A9W6IMY2"/>
<evidence type="ECO:0000256" key="2">
    <source>
        <dbReference type="ARBA" id="ARBA00022475"/>
    </source>
</evidence>
<evidence type="ECO:0000256" key="5">
    <source>
        <dbReference type="ARBA" id="ARBA00022989"/>
    </source>
</evidence>
<protein>
    <recommendedName>
        <fullName evidence="7">TRAP transporter large permease protein</fullName>
    </recommendedName>
</protein>
<keyword evidence="2" id="KW-1003">Cell membrane</keyword>
<organism evidence="9 10">
    <name type="scientific">Maricaulis virginensis</name>
    <dbReference type="NCBI Taxonomy" id="144022"/>
    <lineage>
        <taxon>Bacteria</taxon>
        <taxon>Pseudomonadati</taxon>
        <taxon>Pseudomonadota</taxon>
        <taxon>Alphaproteobacteria</taxon>
        <taxon>Maricaulales</taxon>
        <taxon>Maricaulaceae</taxon>
        <taxon>Maricaulis</taxon>
    </lineage>
</organism>
<comment type="function">
    <text evidence="7">Part of the tripartite ATP-independent periplasmic (TRAP) transport system.</text>
</comment>
<comment type="subcellular location">
    <subcellularLocation>
        <location evidence="1 7">Cell inner membrane</location>
        <topology evidence="1 7">Multi-pass membrane protein</topology>
    </subcellularLocation>
</comment>
<proteinExistence type="inferred from homology"/>
<sequence>MLKPLAILAPLAAIAAGAGLAWALGAAGILAFPALGQEAFLAALPRRAFSQLDVFALMAMPLFVLVGELMNRGGVTRALIDFSALLVGRARGGLGHVNIATSLFFAGVSGSAMADAAALSTTLVPAMRERGYTADYAGAITAASSMIGPIIPPSIILIFYGAIMGVDVAALFAAAIVPGLVLAAGLFAANAVFARLGDHPAAERRPPAVATTVQAAPSLLMPVVILAGIVFGLVTPTEAGALAVLAALAAAAIYRTLDWSMLRDSIGGATRLTGAIFSLLVAGAAANFLASLMGVPELVRAWTEGLGVGLDTFLLILIGVFLVSGMILDTQIALVLIAPILAPAAYVLGADPVHLGVMICLAITMGLITPPLGGAVLIVSSVTGASYWRLMRAIAPFIVLEIAILLFLTFTPDLILALPRALGLA</sequence>
<dbReference type="GO" id="GO:0022857">
    <property type="term" value="F:transmembrane transporter activity"/>
    <property type="evidence" value="ECO:0007669"/>
    <property type="project" value="UniProtKB-UniRule"/>
</dbReference>
<evidence type="ECO:0000313" key="9">
    <source>
        <dbReference type="EMBL" id="GLK53297.1"/>
    </source>
</evidence>
<dbReference type="Pfam" id="PF06808">
    <property type="entry name" value="DctM"/>
    <property type="match status" value="1"/>
</dbReference>
<dbReference type="GO" id="GO:0005886">
    <property type="term" value="C:plasma membrane"/>
    <property type="evidence" value="ECO:0007669"/>
    <property type="project" value="UniProtKB-SubCell"/>
</dbReference>
<dbReference type="PIRSF" id="PIRSF006066">
    <property type="entry name" value="HI0050"/>
    <property type="match status" value="1"/>
</dbReference>
<keyword evidence="3 7" id="KW-0997">Cell inner membrane</keyword>
<feature type="transmembrane region" description="Helical" evidence="7">
    <location>
        <begin position="390"/>
        <end position="410"/>
    </location>
</feature>
<dbReference type="NCBIfam" id="TIGR00786">
    <property type="entry name" value="dctM"/>
    <property type="match status" value="1"/>
</dbReference>
<feature type="transmembrane region" description="Helical" evidence="7">
    <location>
        <begin position="52"/>
        <end position="70"/>
    </location>
</feature>
<feature type="transmembrane region" description="Helical" evidence="7">
    <location>
        <begin position="355"/>
        <end position="378"/>
    </location>
</feature>
<dbReference type="Proteomes" id="UP001143486">
    <property type="component" value="Unassembled WGS sequence"/>
</dbReference>
<keyword evidence="6 7" id="KW-0472">Membrane</keyword>
<comment type="caution">
    <text evidence="7">Lacks conserved residue(s) required for the propagation of feature annotation.</text>
</comment>
<dbReference type="InterPro" id="IPR004681">
    <property type="entry name" value="TRAP_DctM"/>
</dbReference>
<feature type="transmembrane region" description="Helical" evidence="7">
    <location>
        <begin position="208"/>
        <end position="233"/>
    </location>
</feature>
<feature type="transmembrane region" description="Helical" evidence="7">
    <location>
        <begin position="305"/>
        <end position="325"/>
    </location>
</feature>
<comment type="caution">
    <text evidence="9">The sequence shown here is derived from an EMBL/GenBank/DDBJ whole genome shotgun (WGS) entry which is preliminary data.</text>
</comment>
<reference evidence="9" key="1">
    <citation type="journal article" date="2014" name="Int. J. Syst. Evol. Microbiol.">
        <title>Complete genome sequence of Corynebacterium casei LMG S-19264T (=DSM 44701T), isolated from a smear-ripened cheese.</title>
        <authorList>
            <consortium name="US DOE Joint Genome Institute (JGI-PGF)"/>
            <person name="Walter F."/>
            <person name="Albersmeier A."/>
            <person name="Kalinowski J."/>
            <person name="Ruckert C."/>
        </authorList>
    </citation>
    <scope>NUCLEOTIDE SEQUENCE</scope>
    <source>
        <strain evidence="9">VKM B-1513</strain>
    </source>
</reference>
<feature type="transmembrane region" description="Helical" evidence="7">
    <location>
        <begin position="269"/>
        <end position="293"/>
    </location>
</feature>
<evidence type="ECO:0000259" key="8">
    <source>
        <dbReference type="Pfam" id="PF06808"/>
    </source>
</evidence>
<accession>A0A9W6IMY2</accession>
<dbReference type="PANTHER" id="PTHR33362">
    <property type="entry name" value="SIALIC ACID TRAP TRANSPORTER PERMEASE PROTEIN SIAT-RELATED"/>
    <property type="match status" value="1"/>
</dbReference>
<dbReference type="RefSeq" id="WP_271187650.1">
    <property type="nucleotide sequence ID" value="NZ_BSFE01000009.1"/>
</dbReference>
<gene>
    <name evidence="9" type="ORF">GCM10017621_28050</name>
</gene>
<keyword evidence="7" id="KW-0813">Transport</keyword>
<comment type="subunit">
    <text evidence="7">The complex comprises the extracytoplasmic solute receptor protein and the two transmembrane proteins.</text>
</comment>
<keyword evidence="4 7" id="KW-0812">Transmembrane</keyword>
<comment type="similarity">
    <text evidence="7">Belongs to the TRAP transporter large permease family.</text>
</comment>
<keyword evidence="10" id="KW-1185">Reference proteome</keyword>
<evidence type="ECO:0000256" key="1">
    <source>
        <dbReference type="ARBA" id="ARBA00004429"/>
    </source>
</evidence>
<evidence type="ECO:0000313" key="10">
    <source>
        <dbReference type="Proteomes" id="UP001143486"/>
    </source>
</evidence>
<feature type="transmembrane region" description="Helical" evidence="7">
    <location>
        <begin position="169"/>
        <end position="196"/>
    </location>
</feature>
<feature type="domain" description="TRAP C4-dicarboxylate transport system permease DctM subunit" evidence="8">
    <location>
        <begin position="11"/>
        <end position="413"/>
    </location>
</feature>
<dbReference type="PANTHER" id="PTHR33362:SF2">
    <property type="entry name" value="TRAP TRANSPORTER LARGE PERMEASE PROTEIN"/>
    <property type="match status" value="1"/>
</dbReference>
<evidence type="ECO:0000256" key="3">
    <source>
        <dbReference type="ARBA" id="ARBA00022519"/>
    </source>
</evidence>
<feature type="transmembrane region" description="Helical" evidence="7">
    <location>
        <begin position="332"/>
        <end position="349"/>
    </location>
</feature>
<evidence type="ECO:0000256" key="4">
    <source>
        <dbReference type="ARBA" id="ARBA00022692"/>
    </source>
</evidence>
<feature type="transmembrane region" description="Helical" evidence="7">
    <location>
        <begin position="239"/>
        <end position="257"/>
    </location>
</feature>
<evidence type="ECO:0000256" key="6">
    <source>
        <dbReference type="ARBA" id="ARBA00023136"/>
    </source>
</evidence>
<reference evidence="9" key="2">
    <citation type="submission" date="2023-01" db="EMBL/GenBank/DDBJ databases">
        <authorList>
            <person name="Sun Q."/>
            <person name="Evtushenko L."/>
        </authorList>
    </citation>
    <scope>NUCLEOTIDE SEQUENCE</scope>
    <source>
        <strain evidence="9">VKM B-1513</strain>
    </source>
</reference>
<dbReference type="InterPro" id="IPR010656">
    <property type="entry name" value="DctM"/>
</dbReference>